<comment type="caution">
    <text evidence="2">The sequence shown here is derived from an EMBL/GenBank/DDBJ whole genome shotgun (WGS) entry which is preliminary data.</text>
</comment>
<evidence type="ECO:0000313" key="2">
    <source>
        <dbReference type="EMBL" id="KGM48916.1"/>
    </source>
</evidence>
<keyword evidence="3" id="KW-1185">Reference proteome</keyword>
<protein>
    <submittedName>
        <fullName evidence="2">Uncharacterized protein</fullName>
    </submittedName>
</protein>
<evidence type="ECO:0000256" key="1">
    <source>
        <dbReference type="SAM" id="Phobius"/>
    </source>
</evidence>
<dbReference type="AlphaFoldDB" id="A0A0A0ED89"/>
<keyword evidence="1" id="KW-1133">Transmembrane helix</keyword>
<organism evidence="2 3">
    <name type="scientific">Pseudooceanicola atlanticus</name>
    <dbReference type="NCBI Taxonomy" id="1461694"/>
    <lineage>
        <taxon>Bacteria</taxon>
        <taxon>Pseudomonadati</taxon>
        <taxon>Pseudomonadota</taxon>
        <taxon>Alphaproteobacteria</taxon>
        <taxon>Rhodobacterales</taxon>
        <taxon>Paracoccaceae</taxon>
        <taxon>Pseudooceanicola</taxon>
    </lineage>
</organism>
<evidence type="ECO:0000313" key="3">
    <source>
        <dbReference type="Proteomes" id="UP000030004"/>
    </source>
</evidence>
<sequence length="107" mass="11087">MSRLVGYLASLSWGGLAAVTLVGAIFRNPSLPAINYVMVAVFAAIGAFVAWRAAAIDQLLCGLPASKETRRARQVEFIASSAMLGLGAVCLTGASLRIWSEGAAVFG</sequence>
<dbReference type="eggNOG" id="ENOG5031BDC">
    <property type="taxonomic scope" value="Bacteria"/>
</dbReference>
<feature type="transmembrane region" description="Helical" evidence="1">
    <location>
        <begin position="75"/>
        <end position="99"/>
    </location>
</feature>
<gene>
    <name evidence="2" type="ORF">ATO9_09435</name>
</gene>
<name>A0A0A0ED89_9RHOB</name>
<feature type="transmembrane region" description="Helical" evidence="1">
    <location>
        <begin position="33"/>
        <end position="54"/>
    </location>
</feature>
<dbReference type="EMBL" id="AQQX01000003">
    <property type="protein sequence ID" value="KGM48916.1"/>
    <property type="molecule type" value="Genomic_DNA"/>
</dbReference>
<keyword evidence="1" id="KW-0472">Membrane</keyword>
<accession>A0A0A0ED89</accession>
<proteinExistence type="predicted"/>
<dbReference type="Proteomes" id="UP000030004">
    <property type="component" value="Unassembled WGS sequence"/>
</dbReference>
<keyword evidence="1" id="KW-0812">Transmembrane</keyword>
<reference evidence="2 3" key="1">
    <citation type="journal article" date="2015" name="Antonie Van Leeuwenhoek">
        <title>Pseudooceanicola atlanticus gen. nov. sp. nov., isolated from surface seawater of the Atlantic Ocean and reclassification of Oceanicola batsensis, Oceanicola marinus, Oceanicola nitratireducens, Oceanicola nanhaiensis, Oceanicola antarcticus and Oceanicola flagellatus, as Pseudooceanicola batsensis comb. nov., Pseudooceanicola marinus comb. nov., Pseudooceanicola nitratireducens comb. nov., Pseudooceanicola nanhaiensis comb. nov., Pseudooceanicola antarcticus comb. nov., and Pseudooceanicola flagellatus comb. nov.</title>
        <authorList>
            <person name="Lai Q."/>
            <person name="Li G."/>
            <person name="Liu X."/>
            <person name="Du Y."/>
            <person name="Sun F."/>
            <person name="Shao Z."/>
        </authorList>
    </citation>
    <scope>NUCLEOTIDE SEQUENCE [LARGE SCALE GENOMIC DNA]</scope>
    <source>
        <strain evidence="2 3">22II-s11g</strain>
    </source>
</reference>